<evidence type="ECO:0000256" key="7">
    <source>
        <dbReference type="ARBA" id="ARBA00023136"/>
    </source>
</evidence>
<dbReference type="PANTHER" id="PTHR21716:SF53">
    <property type="entry name" value="PERMEASE PERM-RELATED"/>
    <property type="match status" value="1"/>
</dbReference>
<accession>A0A9J6P5M7</accession>
<dbReference type="InterPro" id="IPR002549">
    <property type="entry name" value="AI-2E-like"/>
</dbReference>
<feature type="transmembrane region" description="Helical" evidence="8">
    <location>
        <begin position="40"/>
        <end position="58"/>
    </location>
</feature>
<organism evidence="9 10">
    <name type="scientific">Oceanirhabdus seepicola</name>
    <dbReference type="NCBI Taxonomy" id="2828781"/>
    <lineage>
        <taxon>Bacteria</taxon>
        <taxon>Bacillati</taxon>
        <taxon>Bacillota</taxon>
        <taxon>Clostridia</taxon>
        <taxon>Eubacteriales</taxon>
        <taxon>Clostridiaceae</taxon>
        <taxon>Oceanirhabdus</taxon>
    </lineage>
</organism>
<dbReference type="AlphaFoldDB" id="A0A9J6P5M7"/>
<comment type="similarity">
    <text evidence="2">Belongs to the autoinducer-2 exporter (AI-2E) (TC 2.A.86) family.</text>
</comment>
<protein>
    <submittedName>
        <fullName evidence="9">AI-2E family transporter</fullName>
    </submittedName>
</protein>
<dbReference type="EMBL" id="JAGSOJ010000005">
    <property type="protein sequence ID" value="MCM1992122.1"/>
    <property type="molecule type" value="Genomic_DNA"/>
</dbReference>
<keyword evidence="6 8" id="KW-1133">Transmembrane helix</keyword>
<dbReference type="Pfam" id="PF01594">
    <property type="entry name" value="AI-2E_transport"/>
    <property type="match status" value="1"/>
</dbReference>
<sequence>MDRFGGEKKKVVNSMFLIVFGILFYLMVGQEENLRWIFKIVQPIFIAFSIAYVLEPLVKLLCNKFKFKRGISVLIILLVLIGFIGISISFIIPTLVGSIKDLVNLINIEQLNKIVDEIVAGVGMDQSSEIFKQLNNMLGSFVTKFGEAITTILQNSLGAALQVTSGIFNLIVSLCIAIYMLLDKDDLLARIKRLMYAFSKKEKVDDVLAVGRRANEIFMRFFIGKIIDSIIIGIICFVIMFIFRIPYAPLLSIIIGITNMIPYFGPFIGGVPAVLIVLFVSPIHALIAGIIIIVLQQFDGLYLGPKILGDKVGVGAFWIIVSVTVGGAIIGVWGMLLGVPITVLIKTLIEESVQRKLDEKGLGDIEKDKLKEA</sequence>
<feature type="transmembrane region" description="Helical" evidence="8">
    <location>
        <begin position="12"/>
        <end position="28"/>
    </location>
</feature>
<dbReference type="GO" id="GO:0055085">
    <property type="term" value="P:transmembrane transport"/>
    <property type="evidence" value="ECO:0007669"/>
    <property type="project" value="TreeGrafter"/>
</dbReference>
<comment type="subcellular location">
    <subcellularLocation>
        <location evidence="1">Cell membrane</location>
        <topology evidence="1">Multi-pass membrane protein</topology>
    </subcellularLocation>
</comment>
<feature type="transmembrane region" description="Helical" evidence="8">
    <location>
        <begin position="222"/>
        <end position="243"/>
    </location>
</feature>
<dbReference type="PANTHER" id="PTHR21716">
    <property type="entry name" value="TRANSMEMBRANE PROTEIN"/>
    <property type="match status" value="1"/>
</dbReference>
<feature type="transmembrane region" description="Helical" evidence="8">
    <location>
        <begin position="249"/>
        <end position="268"/>
    </location>
</feature>
<dbReference type="Proteomes" id="UP001056429">
    <property type="component" value="Unassembled WGS sequence"/>
</dbReference>
<evidence type="ECO:0000256" key="8">
    <source>
        <dbReference type="SAM" id="Phobius"/>
    </source>
</evidence>
<evidence type="ECO:0000256" key="5">
    <source>
        <dbReference type="ARBA" id="ARBA00022692"/>
    </source>
</evidence>
<evidence type="ECO:0000313" key="10">
    <source>
        <dbReference type="Proteomes" id="UP001056429"/>
    </source>
</evidence>
<feature type="transmembrane region" description="Helical" evidence="8">
    <location>
        <begin position="275"/>
        <end position="295"/>
    </location>
</feature>
<comment type="caution">
    <text evidence="9">The sequence shown here is derived from an EMBL/GenBank/DDBJ whole genome shotgun (WGS) entry which is preliminary data.</text>
</comment>
<gene>
    <name evidence="9" type="ORF">KDK92_20570</name>
</gene>
<evidence type="ECO:0000256" key="4">
    <source>
        <dbReference type="ARBA" id="ARBA00022475"/>
    </source>
</evidence>
<feature type="transmembrane region" description="Helical" evidence="8">
    <location>
        <begin position="70"/>
        <end position="92"/>
    </location>
</feature>
<keyword evidence="3" id="KW-0813">Transport</keyword>
<name>A0A9J6P5M7_9CLOT</name>
<feature type="transmembrane region" description="Helical" evidence="8">
    <location>
        <begin position="159"/>
        <end position="182"/>
    </location>
</feature>
<feature type="transmembrane region" description="Helical" evidence="8">
    <location>
        <begin position="315"/>
        <end position="345"/>
    </location>
</feature>
<evidence type="ECO:0000256" key="3">
    <source>
        <dbReference type="ARBA" id="ARBA00022448"/>
    </source>
</evidence>
<reference evidence="9" key="1">
    <citation type="journal article" date="2021" name="mSystems">
        <title>Bacteria and Archaea Synergistically Convert Glycine Betaine to Biogenic Methane in the Formosa Cold Seep of the South China Sea.</title>
        <authorList>
            <person name="Li L."/>
            <person name="Zhang W."/>
            <person name="Zhang S."/>
            <person name="Song L."/>
            <person name="Sun Q."/>
            <person name="Zhang H."/>
            <person name="Xiang H."/>
            <person name="Dong X."/>
        </authorList>
    </citation>
    <scope>NUCLEOTIDE SEQUENCE</scope>
    <source>
        <strain evidence="9">ZWT</strain>
    </source>
</reference>
<keyword evidence="4" id="KW-1003">Cell membrane</keyword>
<evidence type="ECO:0000256" key="1">
    <source>
        <dbReference type="ARBA" id="ARBA00004651"/>
    </source>
</evidence>
<keyword evidence="7 8" id="KW-0472">Membrane</keyword>
<reference evidence="9" key="2">
    <citation type="submission" date="2021-04" db="EMBL/GenBank/DDBJ databases">
        <authorList>
            <person name="Dong X."/>
        </authorList>
    </citation>
    <scope>NUCLEOTIDE SEQUENCE</scope>
    <source>
        <strain evidence="9">ZWT</strain>
    </source>
</reference>
<evidence type="ECO:0000256" key="2">
    <source>
        <dbReference type="ARBA" id="ARBA00009773"/>
    </source>
</evidence>
<keyword evidence="10" id="KW-1185">Reference proteome</keyword>
<evidence type="ECO:0000313" key="9">
    <source>
        <dbReference type="EMBL" id="MCM1992122.1"/>
    </source>
</evidence>
<proteinExistence type="inferred from homology"/>
<dbReference type="RefSeq" id="WP_250861289.1">
    <property type="nucleotide sequence ID" value="NZ_JAGSOJ010000005.1"/>
</dbReference>
<keyword evidence="5 8" id="KW-0812">Transmembrane</keyword>
<evidence type="ECO:0000256" key="6">
    <source>
        <dbReference type="ARBA" id="ARBA00022989"/>
    </source>
</evidence>
<dbReference type="GO" id="GO:0005886">
    <property type="term" value="C:plasma membrane"/>
    <property type="evidence" value="ECO:0007669"/>
    <property type="project" value="UniProtKB-SubCell"/>
</dbReference>